<dbReference type="OrthoDB" id="5597713at2759"/>
<evidence type="ECO:0000256" key="2">
    <source>
        <dbReference type="ARBA" id="ARBA00022525"/>
    </source>
</evidence>
<dbReference type="PROSITE" id="PS00134">
    <property type="entry name" value="TRYPSIN_HIS"/>
    <property type="match status" value="1"/>
</dbReference>
<feature type="non-terminal residue" evidence="13">
    <location>
        <position position="1"/>
    </location>
</feature>
<evidence type="ECO:0000259" key="12">
    <source>
        <dbReference type="PROSITE" id="PS50240"/>
    </source>
</evidence>
<organism evidence="13 14">
    <name type="scientific">Orchesella cincta</name>
    <name type="common">Springtail</name>
    <name type="synonym">Podura cincta</name>
    <dbReference type="NCBI Taxonomy" id="48709"/>
    <lineage>
        <taxon>Eukaryota</taxon>
        <taxon>Metazoa</taxon>
        <taxon>Ecdysozoa</taxon>
        <taxon>Arthropoda</taxon>
        <taxon>Hexapoda</taxon>
        <taxon>Collembola</taxon>
        <taxon>Entomobryomorpha</taxon>
        <taxon>Entomobryoidea</taxon>
        <taxon>Orchesellidae</taxon>
        <taxon>Orchesellinae</taxon>
        <taxon>Orchesella</taxon>
    </lineage>
</organism>
<proteinExistence type="predicted"/>
<comment type="caution">
    <text evidence="9">Lacks conserved residue(s) required for the propagation of feature annotation.</text>
</comment>
<dbReference type="PROSITE" id="PS50240">
    <property type="entry name" value="TRYPSIN_DOM"/>
    <property type="match status" value="2"/>
</dbReference>
<keyword evidence="8" id="KW-1015">Disulfide bond</keyword>
<dbReference type="Pfam" id="PF00431">
    <property type="entry name" value="CUB"/>
    <property type="match status" value="1"/>
</dbReference>
<dbReference type="PROSITE" id="PS01180">
    <property type="entry name" value="CUB"/>
    <property type="match status" value="1"/>
</dbReference>
<dbReference type="CDD" id="cd00190">
    <property type="entry name" value="Tryp_SPc"/>
    <property type="match status" value="2"/>
</dbReference>
<dbReference type="GO" id="GO:0004252">
    <property type="term" value="F:serine-type endopeptidase activity"/>
    <property type="evidence" value="ECO:0007669"/>
    <property type="project" value="InterPro"/>
</dbReference>
<keyword evidence="2" id="KW-0964">Secreted</keyword>
<evidence type="ECO:0000256" key="10">
    <source>
        <dbReference type="RuleBase" id="RU363034"/>
    </source>
</evidence>
<dbReference type="InterPro" id="IPR009003">
    <property type="entry name" value="Peptidase_S1_PA"/>
</dbReference>
<dbReference type="PRINTS" id="PR00722">
    <property type="entry name" value="CHYMOTRYPSIN"/>
</dbReference>
<keyword evidence="4" id="KW-0732">Signal</keyword>
<evidence type="ECO:0000256" key="4">
    <source>
        <dbReference type="ARBA" id="ARBA00022729"/>
    </source>
</evidence>
<dbReference type="GO" id="GO:0006508">
    <property type="term" value="P:proteolysis"/>
    <property type="evidence" value="ECO:0007669"/>
    <property type="project" value="UniProtKB-KW"/>
</dbReference>
<evidence type="ECO:0000313" key="13">
    <source>
        <dbReference type="EMBL" id="ODM98064.1"/>
    </source>
</evidence>
<comment type="subcellular location">
    <subcellularLocation>
        <location evidence="1">Secreted</location>
    </subcellularLocation>
</comment>
<dbReference type="InterPro" id="IPR035914">
    <property type="entry name" value="Sperma_CUB_dom_sf"/>
</dbReference>
<evidence type="ECO:0000256" key="7">
    <source>
        <dbReference type="ARBA" id="ARBA00023145"/>
    </source>
</evidence>
<dbReference type="InterPro" id="IPR043504">
    <property type="entry name" value="Peptidase_S1_PA_chymotrypsin"/>
</dbReference>
<evidence type="ECO:0000256" key="8">
    <source>
        <dbReference type="ARBA" id="ARBA00023157"/>
    </source>
</evidence>
<dbReference type="Gene3D" id="2.60.120.290">
    <property type="entry name" value="Spermadhesin, CUB domain"/>
    <property type="match status" value="1"/>
</dbReference>
<reference evidence="13 14" key="1">
    <citation type="journal article" date="2016" name="Genome Biol. Evol.">
        <title>Gene Family Evolution Reflects Adaptation to Soil Environmental Stressors in the Genome of the Collembolan Orchesella cincta.</title>
        <authorList>
            <person name="Faddeeva-Vakhrusheva A."/>
            <person name="Derks M.F."/>
            <person name="Anvar S.Y."/>
            <person name="Agamennone V."/>
            <person name="Suring W."/>
            <person name="Smit S."/>
            <person name="van Straalen N.M."/>
            <person name="Roelofs D."/>
        </authorList>
    </citation>
    <scope>NUCLEOTIDE SEQUENCE [LARGE SCALE GENOMIC DNA]</scope>
    <source>
        <tissue evidence="13">Mixed pool</tissue>
    </source>
</reference>
<keyword evidence="14" id="KW-1185">Reference proteome</keyword>
<dbReference type="FunFam" id="2.40.10.10:FF:000146">
    <property type="entry name" value="Serine protease 53"/>
    <property type="match status" value="1"/>
</dbReference>
<dbReference type="EMBL" id="LJIJ01000385">
    <property type="protein sequence ID" value="ODM98064.1"/>
    <property type="molecule type" value="Genomic_DNA"/>
</dbReference>
<dbReference type="InterPro" id="IPR033116">
    <property type="entry name" value="TRYPSIN_SER"/>
</dbReference>
<dbReference type="AlphaFoldDB" id="A0A1D2MZ29"/>
<name>A0A1D2MZ29_ORCCI</name>
<keyword evidence="3 10" id="KW-0645">Protease</keyword>
<accession>A0A1D2MZ29</accession>
<keyword evidence="5 10" id="KW-0378">Hydrolase</keyword>
<dbReference type="PANTHER" id="PTHR24252">
    <property type="entry name" value="ACROSIN-RELATED"/>
    <property type="match status" value="1"/>
</dbReference>
<dbReference type="STRING" id="48709.A0A1D2MZ29"/>
<feature type="domain" description="CUB" evidence="11">
    <location>
        <begin position="560"/>
        <end position="677"/>
    </location>
</feature>
<evidence type="ECO:0000256" key="6">
    <source>
        <dbReference type="ARBA" id="ARBA00022825"/>
    </source>
</evidence>
<evidence type="ECO:0000256" key="5">
    <source>
        <dbReference type="ARBA" id="ARBA00022801"/>
    </source>
</evidence>
<evidence type="ECO:0000256" key="3">
    <source>
        <dbReference type="ARBA" id="ARBA00022670"/>
    </source>
</evidence>
<evidence type="ECO:0000313" key="14">
    <source>
        <dbReference type="Proteomes" id="UP000094527"/>
    </source>
</evidence>
<feature type="domain" description="Peptidase S1" evidence="12">
    <location>
        <begin position="291"/>
        <end position="510"/>
    </location>
</feature>
<dbReference type="PANTHER" id="PTHR24252:SF7">
    <property type="entry name" value="HYALIN"/>
    <property type="match status" value="1"/>
</dbReference>
<dbReference type="InterPro" id="IPR018114">
    <property type="entry name" value="TRYPSIN_HIS"/>
</dbReference>
<dbReference type="InterPro" id="IPR001314">
    <property type="entry name" value="Peptidase_S1A"/>
</dbReference>
<dbReference type="SUPFAM" id="SSF49854">
    <property type="entry name" value="Spermadhesin, CUB domain"/>
    <property type="match status" value="2"/>
</dbReference>
<dbReference type="Proteomes" id="UP000094527">
    <property type="component" value="Unassembled WGS sequence"/>
</dbReference>
<keyword evidence="7" id="KW-0865">Zymogen</keyword>
<sequence>PHKSVDYFGRFSCYGQQRSKTSLAALSINLSCILCRGPNTMWKKLSLLLLIGVVHFANADDADGIFRLFLEAKPRFPQIKPPEILIPEDQRGVKVEVLNATSNFNPTTGTRIETTVFDLYTQPWFFTYFDYVQFTTDGNFTNAERMAGDLNSRTPFTIVSKENKMGIRFRSSALFNFRGLKLQYLVRPTDPQKAQDNFVTPFDGICGQSEILDMDDSSTQKPSLPGILPEFPIVGPQQPSPQTSTENYYSYLLGDTTPRSGPLYLPPFVPIRAGQIGSVAEGQRYSLDQKIVGPGEAPAGAFPWMAALLIDGRQFCGASIIDNVHLAEKIVAVVGTNSLKDPDPGRKIFNITRDGIFQHPNYNPNSIANDVAILHKVRPICLPNRFYSSDTFRQKVVRVSGWGKPGDASPSISYQLKNVTVAVMGNGHCRHVFRGIVTGNNICTASKTTVSPCRGDSGGPLIIRQNAPDGTPYYMQVGIVSFGGTSCEQALPVGYSRVTAFFDYISTVTGRASADIYDEFLEAEPIFPVIRVSEEPFKEDDSKIESTTNFTAEFIPSDSCSVNKTGLKVGDAGVITTPHYPRNYPGRTSCEWNLEGVEGTQIEATVFDLFVQPWFFTYFDYVMIAKSGDFKKVDRMAGDMNGKTPFTITSDANKFGIRFVSSSLFNFRGIKIQYVVKSASKDNMDMQKENSPFNGDCGLSNLINSETNTLDSHIIGPGKAIKGSFPWMAALLIDGRSFCGGSIISKRHILTAAHCTDGARRVTVLIGAENIKNKQDPNRQLFNVTNHEIYQHPNYNPVTISHDISILHLSEDIQFNENVRPICLPNRFFLSENFDGDEVRVSGWGKPRDRAPAISPDLKNTTLSIMSNAKCRRQFRGLVTGNLICTATKWNASPCRGDSGGPLIVKKTQPSGKEFFMQVGIVSFGGNSCERGLPVGFTRVTAFLDYISEITGNAYF</sequence>
<dbReference type="PROSITE" id="PS00135">
    <property type="entry name" value="TRYPSIN_SER"/>
    <property type="match status" value="2"/>
</dbReference>
<dbReference type="SMART" id="SM00020">
    <property type="entry name" value="Tryp_SPc"/>
    <property type="match status" value="2"/>
</dbReference>
<evidence type="ECO:0000259" key="11">
    <source>
        <dbReference type="PROSITE" id="PS01180"/>
    </source>
</evidence>
<keyword evidence="6 10" id="KW-0720">Serine protease</keyword>
<evidence type="ECO:0000256" key="1">
    <source>
        <dbReference type="ARBA" id="ARBA00004613"/>
    </source>
</evidence>
<dbReference type="Pfam" id="PF00089">
    <property type="entry name" value="Trypsin"/>
    <property type="match status" value="2"/>
</dbReference>
<dbReference type="GO" id="GO:0005576">
    <property type="term" value="C:extracellular region"/>
    <property type="evidence" value="ECO:0007669"/>
    <property type="project" value="UniProtKB-SubCell"/>
</dbReference>
<dbReference type="CDD" id="cd00041">
    <property type="entry name" value="CUB"/>
    <property type="match status" value="1"/>
</dbReference>
<dbReference type="SMART" id="SM00042">
    <property type="entry name" value="CUB"/>
    <property type="match status" value="1"/>
</dbReference>
<comment type="caution">
    <text evidence="13">The sequence shown here is derived from an EMBL/GenBank/DDBJ whole genome shotgun (WGS) entry which is preliminary data.</text>
</comment>
<dbReference type="InterPro" id="IPR001254">
    <property type="entry name" value="Trypsin_dom"/>
</dbReference>
<dbReference type="Gene3D" id="2.40.10.10">
    <property type="entry name" value="Trypsin-like serine proteases"/>
    <property type="match status" value="3"/>
</dbReference>
<protein>
    <submittedName>
        <fullName evidence="13">Chymotrypsin BI</fullName>
    </submittedName>
</protein>
<dbReference type="InterPro" id="IPR000859">
    <property type="entry name" value="CUB_dom"/>
</dbReference>
<evidence type="ECO:0000256" key="9">
    <source>
        <dbReference type="PROSITE-ProRule" id="PRU00059"/>
    </source>
</evidence>
<dbReference type="SUPFAM" id="SSF50494">
    <property type="entry name" value="Trypsin-like serine proteases"/>
    <property type="match status" value="2"/>
</dbReference>
<gene>
    <name evidence="13" type="ORF">Ocin01_08612</name>
</gene>
<feature type="domain" description="Peptidase S1" evidence="12">
    <location>
        <begin position="714"/>
        <end position="952"/>
    </location>
</feature>